<keyword evidence="1" id="KW-0732">Signal</keyword>
<sequence>MKLVLIVMALVVGMTTVPAFARKPCEELKQEIALKLDTKGVKNYTLEVVAKDAEDQRKTVGTCNGGADRIVYQREVAAQQQVAKQ</sequence>
<organism evidence="2 3">
    <name type="scientific">Tahibacter amnicola</name>
    <dbReference type="NCBI Taxonomy" id="2976241"/>
    <lineage>
        <taxon>Bacteria</taxon>
        <taxon>Pseudomonadati</taxon>
        <taxon>Pseudomonadota</taxon>
        <taxon>Gammaproteobacteria</taxon>
        <taxon>Lysobacterales</taxon>
        <taxon>Rhodanobacteraceae</taxon>
        <taxon>Tahibacter</taxon>
    </lineage>
</organism>
<evidence type="ECO:0000256" key="1">
    <source>
        <dbReference type="SAM" id="SignalP"/>
    </source>
</evidence>
<accession>A0ABY6BEW5</accession>
<gene>
    <name evidence="2" type="ORF">N4264_19360</name>
</gene>
<dbReference type="InterPro" id="IPR010595">
    <property type="entry name" value="DUF1161"/>
</dbReference>
<evidence type="ECO:0000313" key="3">
    <source>
        <dbReference type="Proteomes" id="UP001064632"/>
    </source>
</evidence>
<evidence type="ECO:0000313" key="2">
    <source>
        <dbReference type="EMBL" id="UXI66895.1"/>
    </source>
</evidence>
<feature type="signal peptide" evidence="1">
    <location>
        <begin position="1"/>
        <end position="21"/>
    </location>
</feature>
<dbReference type="EMBL" id="CP104694">
    <property type="protein sequence ID" value="UXI66895.1"/>
    <property type="molecule type" value="Genomic_DNA"/>
</dbReference>
<feature type="chain" id="PRO_5046329555" evidence="1">
    <location>
        <begin position="22"/>
        <end position="85"/>
    </location>
</feature>
<proteinExistence type="predicted"/>
<keyword evidence="3" id="KW-1185">Reference proteome</keyword>
<dbReference type="RefSeq" id="WP_261693875.1">
    <property type="nucleotide sequence ID" value="NZ_CP104694.1"/>
</dbReference>
<dbReference type="Pfam" id="PF06649">
    <property type="entry name" value="DUF1161"/>
    <property type="match status" value="1"/>
</dbReference>
<dbReference type="Proteomes" id="UP001064632">
    <property type="component" value="Chromosome"/>
</dbReference>
<name>A0ABY6BEW5_9GAMM</name>
<reference evidence="2" key="1">
    <citation type="submission" date="2022-09" db="EMBL/GenBank/DDBJ databases">
        <title>Tahibacter sp. nov., isolated from a fresh water.</title>
        <authorList>
            <person name="Baek J.H."/>
            <person name="Lee J.K."/>
            <person name="Kim J.M."/>
            <person name="Jeon C.O."/>
        </authorList>
    </citation>
    <scope>NUCLEOTIDE SEQUENCE</scope>
    <source>
        <strain evidence="2">W38</strain>
    </source>
</reference>
<protein>
    <submittedName>
        <fullName evidence="2">DUF1161 domain-containing protein</fullName>
    </submittedName>
</protein>